<comment type="caution">
    <text evidence="6">The sequence shown here is derived from an EMBL/GenBank/DDBJ whole genome shotgun (WGS) entry which is preliminary data.</text>
</comment>
<dbReference type="SUPFAM" id="SSF56112">
    <property type="entry name" value="Protein kinase-like (PK-like)"/>
    <property type="match status" value="1"/>
</dbReference>
<evidence type="ECO:0000313" key="7">
    <source>
        <dbReference type="Proteomes" id="UP001186944"/>
    </source>
</evidence>
<feature type="domain" description="Protein kinase" evidence="4">
    <location>
        <begin position="653"/>
        <end position="933"/>
    </location>
</feature>
<dbReference type="PANTHER" id="PTHR24346">
    <property type="entry name" value="MAP/MICROTUBULE AFFINITY-REGULATING KINASE"/>
    <property type="match status" value="1"/>
</dbReference>
<proteinExistence type="predicted"/>
<protein>
    <recommendedName>
        <fullName evidence="8">Protein kinase domain-containing protein</fullName>
    </recommendedName>
</protein>
<dbReference type="InterPro" id="IPR008271">
    <property type="entry name" value="Ser/Thr_kinase_AS"/>
</dbReference>
<evidence type="ECO:0000313" key="6">
    <source>
        <dbReference type="EMBL" id="KAK3108730.1"/>
    </source>
</evidence>
<evidence type="ECO:0000256" key="1">
    <source>
        <dbReference type="ARBA" id="ARBA00022741"/>
    </source>
</evidence>
<dbReference type="GO" id="GO:0035556">
    <property type="term" value="P:intracellular signal transduction"/>
    <property type="evidence" value="ECO:0007669"/>
    <property type="project" value="TreeGrafter"/>
</dbReference>
<feature type="domain" description="Reverse transcriptase" evidence="5">
    <location>
        <begin position="1"/>
        <end position="118"/>
    </location>
</feature>
<sequence>MSDEAEVVSGVPQGTVIGPLLFLVYINDLPEVTTSNVKLFADDCLIYRPIKSSRDIEQLQHDLQSLEKWELDWQMAFHPAKCTVIHVSKKRRPIKAQYQLHGHILEAVPSGKYLGISISEDLSWHDHINTTTAKATKMQKDSGGRELYQPQDEEQGKLIFEEEKESGRGRSALALTQLDGLKYGEQPTRSSTATKVTSFHGQTQQKTVIQQESTSYNNHQTSLNNYSISFQQPTLPAQSYFPASSFDKHEDINRLANQPSCSDTNELLLPNNPFTSTGLFVNQQPYSSTSQFVNQQACSATNQFVNNPSCSATSQFVNKPSCLSTSQFVNQQECSATNQFVNQPSCSATNQFVNKPSCSSTSQFVNQPSCSSTSIGSNSARKNSHTPISRSVKLTSAPDTPHQMGHKLRLKISKGTRVDPPPPPDVIVIDDDDNESDKLHLVTIPESARVTVPQSAKESHSSAQSTLKFPEHFIPKMHLLNVRDDGPEQPFVDIRQYNNASRQVRERREVVTQETFNTALSTAKLATDFQNSTPGTSHPVQETRMNVSDIGINMRMGDNMTQEEIMRILELITPDEMMNVDLTGLDFDMEDDEKLPKKVKKYTDHQPHKVVCGEKSAVVDILNHKDKLTKGIHGVLCDTIEPSGMLTYSEGDYEVLKALGAGSYGKVDLCKDRASERVFVKKTVHEKFSINEVLIMLYLDHINITKLYGYIHREGMPEILMEYVGINLVHFVITKPEVMTEENIRSLSKQGLSALEYLDNHEIKHMDLKPENLCVQEDKTLTLKLMDFGSAKTALDKMEYVGLTAEYMAPEIGKAFLETFRPNLFKADSSNFPITGKADVFAFALVIMFMYQKTHVLMHFFTQGKSSYKEVPDPNKLRLNIIVANARKPDMVKNYMITDKCGTDMKILLEGMLEGCPLQRLSAREVLCKMEAMEKGDVYQQPMSPLDLLRSHSICDKAPPTMFRRTTSIKSDVSMDIMSPNSPGPVRHIAAKRWHRKRSQMPYDHGGERSCEDNKNNEAFKGIQVAENIKGNVPNFQVI</sequence>
<dbReference type="Proteomes" id="UP001186944">
    <property type="component" value="Unassembled WGS sequence"/>
</dbReference>
<accession>A0AA89C6U5</accession>
<dbReference type="GO" id="GO:0005737">
    <property type="term" value="C:cytoplasm"/>
    <property type="evidence" value="ECO:0007669"/>
    <property type="project" value="TreeGrafter"/>
</dbReference>
<evidence type="ECO:0000256" key="2">
    <source>
        <dbReference type="ARBA" id="ARBA00022840"/>
    </source>
</evidence>
<dbReference type="InterPro" id="IPR043502">
    <property type="entry name" value="DNA/RNA_pol_sf"/>
</dbReference>
<dbReference type="InterPro" id="IPR000719">
    <property type="entry name" value="Prot_kinase_dom"/>
</dbReference>
<dbReference type="SUPFAM" id="SSF56672">
    <property type="entry name" value="DNA/RNA polymerases"/>
    <property type="match status" value="1"/>
</dbReference>
<dbReference type="AlphaFoldDB" id="A0AA89C6U5"/>
<dbReference type="Pfam" id="PF00069">
    <property type="entry name" value="Pkinase"/>
    <property type="match status" value="1"/>
</dbReference>
<organism evidence="6 7">
    <name type="scientific">Pinctada imbricata</name>
    <name type="common">Atlantic pearl-oyster</name>
    <name type="synonym">Pinctada martensii</name>
    <dbReference type="NCBI Taxonomy" id="66713"/>
    <lineage>
        <taxon>Eukaryota</taxon>
        <taxon>Metazoa</taxon>
        <taxon>Spiralia</taxon>
        <taxon>Lophotrochozoa</taxon>
        <taxon>Mollusca</taxon>
        <taxon>Bivalvia</taxon>
        <taxon>Autobranchia</taxon>
        <taxon>Pteriomorphia</taxon>
        <taxon>Pterioida</taxon>
        <taxon>Pterioidea</taxon>
        <taxon>Pteriidae</taxon>
        <taxon>Pinctada</taxon>
    </lineage>
</organism>
<evidence type="ECO:0000259" key="4">
    <source>
        <dbReference type="PROSITE" id="PS50011"/>
    </source>
</evidence>
<dbReference type="Pfam" id="PF00078">
    <property type="entry name" value="RVT_1"/>
    <property type="match status" value="1"/>
</dbReference>
<dbReference type="PROSITE" id="PS00108">
    <property type="entry name" value="PROTEIN_KINASE_ST"/>
    <property type="match status" value="1"/>
</dbReference>
<dbReference type="EMBL" id="VSWD01000001">
    <property type="protein sequence ID" value="KAK3108730.1"/>
    <property type="molecule type" value="Genomic_DNA"/>
</dbReference>
<keyword evidence="1" id="KW-0547">Nucleotide-binding</keyword>
<dbReference type="GO" id="GO:0005524">
    <property type="term" value="F:ATP binding"/>
    <property type="evidence" value="ECO:0007669"/>
    <property type="project" value="UniProtKB-KW"/>
</dbReference>
<dbReference type="PANTHER" id="PTHR24346:SF30">
    <property type="entry name" value="MATERNAL EMBRYONIC LEUCINE ZIPPER KINASE"/>
    <property type="match status" value="1"/>
</dbReference>
<keyword evidence="7" id="KW-1185">Reference proteome</keyword>
<evidence type="ECO:0008006" key="8">
    <source>
        <dbReference type="Google" id="ProtNLM"/>
    </source>
</evidence>
<feature type="region of interest" description="Disordered" evidence="3">
    <location>
        <begin position="368"/>
        <end position="388"/>
    </location>
</feature>
<dbReference type="CDD" id="cd00180">
    <property type="entry name" value="PKc"/>
    <property type="match status" value="1"/>
</dbReference>
<reference evidence="6" key="1">
    <citation type="submission" date="2019-08" db="EMBL/GenBank/DDBJ databases">
        <title>The improved chromosome-level genome for the pearl oyster Pinctada fucata martensii using PacBio sequencing and Hi-C.</title>
        <authorList>
            <person name="Zheng Z."/>
        </authorList>
    </citation>
    <scope>NUCLEOTIDE SEQUENCE</scope>
    <source>
        <strain evidence="6">ZZ-2019</strain>
        <tissue evidence="6">Adductor muscle</tissue>
    </source>
</reference>
<evidence type="ECO:0000256" key="3">
    <source>
        <dbReference type="SAM" id="MobiDB-lite"/>
    </source>
</evidence>
<dbReference type="Gene3D" id="1.10.510.10">
    <property type="entry name" value="Transferase(Phosphotransferase) domain 1"/>
    <property type="match status" value="1"/>
</dbReference>
<dbReference type="PROSITE" id="PS50878">
    <property type="entry name" value="RT_POL"/>
    <property type="match status" value="1"/>
</dbReference>
<name>A0AA89C6U5_PINIB</name>
<evidence type="ECO:0000259" key="5">
    <source>
        <dbReference type="PROSITE" id="PS50878"/>
    </source>
</evidence>
<dbReference type="InterPro" id="IPR000477">
    <property type="entry name" value="RT_dom"/>
</dbReference>
<gene>
    <name evidence="6" type="ORF">FSP39_014351</name>
</gene>
<dbReference type="SMART" id="SM00220">
    <property type="entry name" value="S_TKc"/>
    <property type="match status" value="1"/>
</dbReference>
<dbReference type="GO" id="GO:0004674">
    <property type="term" value="F:protein serine/threonine kinase activity"/>
    <property type="evidence" value="ECO:0007669"/>
    <property type="project" value="TreeGrafter"/>
</dbReference>
<keyword evidence="2" id="KW-0067">ATP-binding</keyword>
<dbReference type="PROSITE" id="PS50011">
    <property type="entry name" value="PROTEIN_KINASE_DOM"/>
    <property type="match status" value="1"/>
</dbReference>
<dbReference type="InterPro" id="IPR011009">
    <property type="entry name" value="Kinase-like_dom_sf"/>
</dbReference>